<name>A0ABW7YYH5_9ACTN</name>
<gene>
    <name evidence="2" type="ORF">ACIBG2_26545</name>
</gene>
<evidence type="ECO:0000313" key="3">
    <source>
        <dbReference type="Proteomes" id="UP001612741"/>
    </source>
</evidence>
<protein>
    <recommendedName>
        <fullName evidence="4">Alkaline shock response membrane anchor protein AmaP</fullName>
    </recommendedName>
</protein>
<sequence length="166" mass="17694">MRQYTGNRIGLAVVGAFLLVAGIYAYLRGQDRLPGLAPRAKVLPDAGTEAVAANPWLSWGIALTLLALALVSLRWLLMCLGWGRRGARTGMGTAMLCVGLKDVEGLSRAGVRIVGEADRLRVSLACPATADVGAVVGKLDREIVGRIRREVVGEDLGAVVRLHVRR</sequence>
<evidence type="ECO:0008006" key="4">
    <source>
        <dbReference type="Google" id="ProtNLM"/>
    </source>
</evidence>
<evidence type="ECO:0000313" key="2">
    <source>
        <dbReference type="EMBL" id="MFI6500963.1"/>
    </source>
</evidence>
<keyword evidence="3" id="KW-1185">Reference proteome</keyword>
<dbReference type="RefSeq" id="WP_397085194.1">
    <property type="nucleotide sequence ID" value="NZ_JBITGY010000007.1"/>
</dbReference>
<reference evidence="2 3" key="1">
    <citation type="submission" date="2024-10" db="EMBL/GenBank/DDBJ databases">
        <title>The Natural Products Discovery Center: Release of the First 8490 Sequenced Strains for Exploring Actinobacteria Biosynthetic Diversity.</title>
        <authorList>
            <person name="Kalkreuter E."/>
            <person name="Kautsar S.A."/>
            <person name="Yang D."/>
            <person name="Bader C.D."/>
            <person name="Teijaro C.N."/>
            <person name="Fluegel L."/>
            <person name="Davis C.M."/>
            <person name="Simpson J.R."/>
            <person name="Lauterbach L."/>
            <person name="Steele A.D."/>
            <person name="Gui C."/>
            <person name="Meng S."/>
            <person name="Li G."/>
            <person name="Viehrig K."/>
            <person name="Ye F."/>
            <person name="Su P."/>
            <person name="Kiefer A.F."/>
            <person name="Nichols A."/>
            <person name="Cepeda A.J."/>
            <person name="Yan W."/>
            <person name="Fan B."/>
            <person name="Jiang Y."/>
            <person name="Adhikari A."/>
            <person name="Zheng C.-J."/>
            <person name="Schuster L."/>
            <person name="Cowan T.M."/>
            <person name="Smanski M.J."/>
            <person name="Chevrette M.G."/>
            <person name="De Carvalho L.P.S."/>
            <person name="Shen B."/>
        </authorList>
    </citation>
    <scope>NUCLEOTIDE SEQUENCE [LARGE SCALE GENOMIC DNA]</scope>
    <source>
        <strain evidence="2 3">NPDC050545</strain>
    </source>
</reference>
<proteinExistence type="predicted"/>
<dbReference type="EMBL" id="JBITGY010000007">
    <property type="protein sequence ID" value="MFI6500963.1"/>
    <property type="molecule type" value="Genomic_DNA"/>
</dbReference>
<keyword evidence="1" id="KW-0472">Membrane</keyword>
<comment type="caution">
    <text evidence="2">The sequence shown here is derived from an EMBL/GenBank/DDBJ whole genome shotgun (WGS) entry which is preliminary data.</text>
</comment>
<accession>A0ABW7YYH5</accession>
<evidence type="ECO:0000256" key="1">
    <source>
        <dbReference type="SAM" id="Phobius"/>
    </source>
</evidence>
<feature type="transmembrane region" description="Helical" evidence="1">
    <location>
        <begin position="56"/>
        <end position="77"/>
    </location>
</feature>
<keyword evidence="1" id="KW-0812">Transmembrane</keyword>
<feature type="transmembrane region" description="Helical" evidence="1">
    <location>
        <begin position="9"/>
        <end position="27"/>
    </location>
</feature>
<keyword evidence="1" id="KW-1133">Transmembrane helix</keyword>
<dbReference type="Proteomes" id="UP001612741">
    <property type="component" value="Unassembled WGS sequence"/>
</dbReference>
<organism evidence="2 3">
    <name type="scientific">Nonomuraea typhae</name>
    <dbReference type="NCBI Taxonomy" id="2603600"/>
    <lineage>
        <taxon>Bacteria</taxon>
        <taxon>Bacillati</taxon>
        <taxon>Actinomycetota</taxon>
        <taxon>Actinomycetes</taxon>
        <taxon>Streptosporangiales</taxon>
        <taxon>Streptosporangiaceae</taxon>
        <taxon>Nonomuraea</taxon>
    </lineage>
</organism>